<dbReference type="GO" id="GO:0003723">
    <property type="term" value="F:RNA binding"/>
    <property type="evidence" value="ECO:0007669"/>
    <property type="project" value="InterPro"/>
</dbReference>
<dbReference type="PANTHER" id="PTHR11142:SF4">
    <property type="entry name" value="PSEUDOURIDYLATE SYNTHASE 1 HOMOLOG"/>
    <property type="match status" value="1"/>
</dbReference>
<dbReference type="InterPro" id="IPR020095">
    <property type="entry name" value="PsdUridine_synth_TruA_C"/>
</dbReference>
<feature type="region of interest" description="Disordered" evidence="2">
    <location>
        <begin position="151"/>
        <end position="252"/>
    </location>
</feature>
<evidence type="ECO:0000313" key="3">
    <source>
        <dbReference type="EMBL" id="TPX64417.1"/>
    </source>
</evidence>
<dbReference type="GO" id="GO:0031119">
    <property type="term" value="P:tRNA pseudouridine synthesis"/>
    <property type="evidence" value="ECO:0007669"/>
    <property type="project" value="TreeGrafter"/>
</dbReference>
<dbReference type="EMBL" id="QEAP01000547">
    <property type="protein sequence ID" value="TPX64417.1"/>
    <property type="molecule type" value="Genomic_DNA"/>
</dbReference>
<dbReference type="GO" id="GO:0009982">
    <property type="term" value="F:pseudouridine synthase activity"/>
    <property type="evidence" value="ECO:0007669"/>
    <property type="project" value="InterPro"/>
</dbReference>
<dbReference type="InterPro" id="IPR020103">
    <property type="entry name" value="PsdUridine_synth_cat_dom_sf"/>
</dbReference>
<evidence type="ECO:0000313" key="4">
    <source>
        <dbReference type="Proteomes" id="UP000320333"/>
    </source>
</evidence>
<dbReference type="FunFam" id="3.30.70.660:FF:000002">
    <property type="entry name" value="tRNA pseudouridine synthase"/>
    <property type="match status" value="1"/>
</dbReference>
<proteinExistence type="predicted"/>
<dbReference type="GO" id="GO:0005634">
    <property type="term" value="C:nucleus"/>
    <property type="evidence" value="ECO:0007669"/>
    <property type="project" value="TreeGrafter"/>
</dbReference>
<dbReference type="OrthoDB" id="10256309at2759"/>
<accession>A0A507EM29</accession>
<comment type="caution">
    <text evidence="3">The sequence shown here is derived from an EMBL/GenBank/DDBJ whole genome shotgun (WGS) entry which is preliminary data.</text>
</comment>
<name>A0A507EM29_9FUNG</name>
<dbReference type="InterPro" id="IPR020094">
    <property type="entry name" value="TruA/RsuA/RluB/E/F_N"/>
</dbReference>
<gene>
    <name evidence="3" type="ORF">CcCBS67573_g08424</name>
</gene>
<feature type="compositionally biased region" description="Basic residues" evidence="2">
    <location>
        <begin position="220"/>
        <end position="234"/>
    </location>
</feature>
<reference evidence="3 4" key="1">
    <citation type="journal article" date="2019" name="Sci. Rep.">
        <title>Comparative genomics of chytrid fungi reveal insights into the obligate biotrophic and pathogenic lifestyle of Synchytrium endobioticum.</title>
        <authorList>
            <person name="van de Vossenberg B.T.L.H."/>
            <person name="Warris S."/>
            <person name="Nguyen H.D.T."/>
            <person name="van Gent-Pelzer M.P.E."/>
            <person name="Joly D.L."/>
            <person name="van de Geest H.C."/>
            <person name="Bonants P.J.M."/>
            <person name="Smith D.S."/>
            <person name="Levesque C.A."/>
            <person name="van der Lee T.A.J."/>
        </authorList>
    </citation>
    <scope>NUCLEOTIDE SEQUENCE [LARGE SCALE GENOMIC DNA]</scope>
    <source>
        <strain evidence="3 4">CBS 675.73</strain>
    </source>
</reference>
<protein>
    <recommendedName>
        <fullName evidence="5">Pseudouridine synthase I TruA alpha/beta domain-containing protein</fullName>
    </recommendedName>
</protein>
<evidence type="ECO:0008006" key="5">
    <source>
        <dbReference type="Google" id="ProtNLM"/>
    </source>
</evidence>
<keyword evidence="1" id="KW-0413">Isomerase</keyword>
<evidence type="ECO:0000256" key="1">
    <source>
        <dbReference type="ARBA" id="ARBA00023235"/>
    </source>
</evidence>
<dbReference type="GO" id="GO:1990481">
    <property type="term" value="P:mRNA pseudouridine synthesis"/>
    <property type="evidence" value="ECO:0007669"/>
    <property type="project" value="TreeGrafter"/>
</dbReference>
<dbReference type="Gene3D" id="3.30.70.660">
    <property type="entry name" value="Pseudouridine synthase I, catalytic domain, C-terminal subdomain"/>
    <property type="match status" value="1"/>
</dbReference>
<dbReference type="SUPFAM" id="SSF55120">
    <property type="entry name" value="Pseudouridine synthase"/>
    <property type="match status" value="1"/>
</dbReference>
<dbReference type="InterPro" id="IPR001406">
    <property type="entry name" value="PsdUridine_synth_TruA"/>
</dbReference>
<dbReference type="PANTHER" id="PTHR11142">
    <property type="entry name" value="PSEUDOURIDYLATE SYNTHASE"/>
    <property type="match status" value="1"/>
</dbReference>
<keyword evidence="4" id="KW-1185">Reference proteome</keyword>
<dbReference type="Gene3D" id="3.30.70.580">
    <property type="entry name" value="Pseudouridine synthase I, catalytic domain, N-terminal subdomain"/>
    <property type="match status" value="1"/>
</dbReference>
<feature type="compositionally biased region" description="Basic residues" evidence="2">
    <location>
        <begin position="177"/>
        <end position="187"/>
    </location>
</feature>
<dbReference type="Proteomes" id="UP000320333">
    <property type="component" value="Unassembled WGS sequence"/>
</dbReference>
<dbReference type="STRING" id="246404.A0A507EM29"/>
<sequence length="484" mass="54349">MGIHIAILFGYNGTSFEGLERAKGEKTVESVLLSALATLSGKSSATESVTMINISRAATTEEGEHAARQILSVEIVDENTKIPSVDALNAVLPESIKVFKIISPTVGGFSARRSCEARTYEYLIPTYAFMTPQQETGFDIQAEVIATKDDLDNMYPDADPESDRSGQASLFTTLRRQLTRSRSRSRGRSSSVNAPVEEGAPVGSEYPADTTEPGFFSSLSRKKSISHRSLSRKRSQTDNDSTNSLIAPIANENPVDNTPQFFDPIALPHRSVDKIRAYRITEEQLDMVRTIVAIFRGTHNWHNYVPGADADDQRCFMRIINIESGSPEVHNGMEWIRIKVQSKAMARFQFRRMMALLILVVRTNTPRSLIANSFGVTKIDIPNAPAMGLIFHQPAYAQYNEAVGPASAINFDEDKSKVESFRRSMIHEQIYTEEREGLHFEEWLRKIDTHAFLYKYYLNARGLITQQNAFLREGALEENMYNVR</sequence>
<dbReference type="AlphaFoldDB" id="A0A507EM29"/>
<organism evidence="3 4">
    <name type="scientific">Chytriomyces confervae</name>
    <dbReference type="NCBI Taxonomy" id="246404"/>
    <lineage>
        <taxon>Eukaryota</taxon>
        <taxon>Fungi</taxon>
        <taxon>Fungi incertae sedis</taxon>
        <taxon>Chytridiomycota</taxon>
        <taxon>Chytridiomycota incertae sedis</taxon>
        <taxon>Chytridiomycetes</taxon>
        <taxon>Chytridiales</taxon>
        <taxon>Chytriomycetaceae</taxon>
        <taxon>Chytriomyces</taxon>
    </lineage>
</organism>
<evidence type="ECO:0000256" key="2">
    <source>
        <dbReference type="SAM" id="MobiDB-lite"/>
    </source>
</evidence>